<protein>
    <recommendedName>
        <fullName evidence="4">Glycine zipper domain-containing protein</fullName>
    </recommendedName>
</protein>
<organism evidence="2 3">
    <name type="scientific">Agrococcus citreus</name>
    <dbReference type="NCBI Taxonomy" id="84643"/>
    <lineage>
        <taxon>Bacteria</taxon>
        <taxon>Bacillati</taxon>
        <taxon>Actinomycetota</taxon>
        <taxon>Actinomycetes</taxon>
        <taxon>Micrococcales</taxon>
        <taxon>Microbacteriaceae</taxon>
        <taxon>Agrococcus</taxon>
    </lineage>
</organism>
<feature type="transmembrane region" description="Helical" evidence="1">
    <location>
        <begin position="30"/>
        <end position="48"/>
    </location>
</feature>
<name>A0ABN1YPV6_9MICO</name>
<dbReference type="Proteomes" id="UP001501266">
    <property type="component" value="Unassembled WGS sequence"/>
</dbReference>
<sequence>MVESLPGIGISLGAGAGLVVGLAIAGGPGIALGAGIGAAVGLLVGAVARDTLTRR</sequence>
<evidence type="ECO:0008006" key="4">
    <source>
        <dbReference type="Google" id="ProtNLM"/>
    </source>
</evidence>
<accession>A0ABN1YPV6</accession>
<feature type="transmembrane region" description="Helical" evidence="1">
    <location>
        <begin position="7"/>
        <end position="24"/>
    </location>
</feature>
<comment type="caution">
    <text evidence="2">The sequence shown here is derived from an EMBL/GenBank/DDBJ whole genome shotgun (WGS) entry which is preliminary data.</text>
</comment>
<gene>
    <name evidence="2" type="ORF">GCM10009640_07920</name>
</gene>
<evidence type="ECO:0000313" key="3">
    <source>
        <dbReference type="Proteomes" id="UP001501266"/>
    </source>
</evidence>
<keyword evidence="1" id="KW-0812">Transmembrane</keyword>
<reference evidence="2 3" key="1">
    <citation type="journal article" date="2019" name="Int. J. Syst. Evol. Microbiol.">
        <title>The Global Catalogue of Microorganisms (GCM) 10K type strain sequencing project: providing services to taxonomists for standard genome sequencing and annotation.</title>
        <authorList>
            <consortium name="The Broad Institute Genomics Platform"/>
            <consortium name="The Broad Institute Genome Sequencing Center for Infectious Disease"/>
            <person name="Wu L."/>
            <person name="Ma J."/>
        </authorList>
    </citation>
    <scope>NUCLEOTIDE SEQUENCE [LARGE SCALE GENOMIC DNA]</scope>
    <source>
        <strain evidence="2 3">JCM 12398</strain>
    </source>
</reference>
<keyword evidence="1" id="KW-0472">Membrane</keyword>
<dbReference type="EMBL" id="BAAAKK010000001">
    <property type="protein sequence ID" value="GAA1419707.1"/>
    <property type="molecule type" value="Genomic_DNA"/>
</dbReference>
<evidence type="ECO:0000313" key="2">
    <source>
        <dbReference type="EMBL" id="GAA1419707.1"/>
    </source>
</evidence>
<evidence type="ECO:0000256" key="1">
    <source>
        <dbReference type="SAM" id="Phobius"/>
    </source>
</evidence>
<keyword evidence="3" id="KW-1185">Reference proteome</keyword>
<keyword evidence="1" id="KW-1133">Transmembrane helix</keyword>
<proteinExistence type="predicted"/>